<name>A0A9P7YVK2_9HELO</name>
<proteinExistence type="predicted"/>
<comment type="caution">
    <text evidence="1">The sequence shown here is derived from an EMBL/GenBank/DDBJ whole genome shotgun (WGS) entry which is preliminary data.</text>
</comment>
<organism evidence="1 2">
    <name type="scientific">Calycina marina</name>
    <dbReference type="NCBI Taxonomy" id="1763456"/>
    <lineage>
        <taxon>Eukaryota</taxon>
        <taxon>Fungi</taxon>
        <taxon>Dikarya</taxon>
        <taxon>Ascomycota</taxon>
        <taxon>Pezizomycotina</taxon>
        <taxon>Leotiomycetes</taxon>
        <taxon>Helotiales</taxon>
        <taxon>Pezizellaceae</taxon>
        <taxon>Calycina</taxon>
    </lineage>
</organism>
<sequence>MAWRIRYISNDPLTLRIQEHLFYKMDSDKVSQIHESVVDDWLHRLGMYNTQGIEKPASSTGMAINVSV</sequence>
<keyword evidence="2" id="KW-1185">Reference proteome</keyword>
<evidence type="ECO:0000313" key="1">
    <source>
        <dbReference type="EMBL" id="KAG9240487.1"/>
    </source>
</evidence>
<reference evidence="1" key="1">
    <citation type="journal article" date="2021" name="IMA Fungus">
        <title>Genomic characterization of three marine fungi, including Emericellopsis atlantica sp. nov. with signatures of a generalist lifestyle and marine biomass degradation.</title>
        <authorList>
            <person name="Hagestad O.C."/>
            <person name="Hou L."/>
            <person name="Andersen J.H."/>
            <person name="Hansen E.H."/>
            <person name="Altermark B."/>
            <person name="Li C."/>
            <person name="Kuhnert E."/>
            <person name="Cox R.J."/>
            <person name="Crous P.W."/>
            <person name="Spatafora J.W."/>
            <person name="Lail K."/>
            <person name="Amirebrahimi M."/>
            <person name="Lipzen A."/>
            <person name="Pangilinan J."/>
            <person name="Andreopoulos W."/>
            <person name="Hayes R.D."/>
            <person name="Ng V."/>
            <person name="Grigoriev I.V."/>
            <person name="Jackson S.A."/>
            <person name="Sutton T.D.S."/>
            <person name="Dobson A.D.W."/>
            <person name="Rama T."/>
        </authorList>
    </citation>
    <scope>NUCLEOTIDE SEQUENCE</scope>
    <source>
        <strain evidence="1">TRa3180A</strain>
    </source>
</reference>
<evidence type="ECO:0000313" key="2">
    <source>
        <dbReference type="Proteomes" id="UP000887226"/>
    </source>
</evidence>
<protein>
    <submittedName>
        <fullName evidence="1">Uncharacterized protein</fullName>
    </submittedName>
</protein>
<dbReference type="AlphaFoldDB" id="A0A9P7YVK2"/>
<accession>A0A9P7YVK2</accession>
<dbReference type="EMBL" id="MU254431">
    <property type="protein sequence ID" value="KAG9240487.1"/>
    <property type="molecule type" value="Genomic_DNA"/>
</dbReference>
<gene>
    <name evidence="1" type="ORF">BJ878DRAFT_525855</name>
</gene>
<dbReference type="Proteomes" id="UP000887226">
    <property type="component" value="Unassembled WGS sequence"/>
</dbReference>